<dbReference type="PROSITE" id="PS00194">
    <property type="entry name" value="THIOREDOXIN_1"/>
    <property type="match status" value="1"/>
</dbReference>
<keyword evidence="4" id="KW-0676">Redox-active center</keyword>
<dbReference type="SUPFAM" id="SSF52833">
    <property type="entry name" value="Thioredoxin-like"/>
    <property type="match status" value="1"/>
</dbReference>
<organism evidence="6">
    <name type="scientific">freshwater metagenome</name>
    <dbReference type="NCBI Taxonomy" id="449393"/>
    <lineage>
        <taxon>unclassified sequences</taxon>
        <taxon>metagenomes</taxon>
        <taxon>ecological metagenomes</taxon>
    </lineage>
</organism>
<keyword evidence="2" id="KW-0201">Cytochrome c-type biogenesis</keyword>
<dbReference type="InterPro" id="IPR013766">
    <property type="entry name" value="Thioredoxin_domain"/>
</dbReference>
<dbReference type="Pfam" id="PF00578">
    <property type="entry name" value="AhpC-TSA"/>
    <property type="match status" value="1"/>
</dbReference>
<feature type="domain" description="Thioredoxin" evidence="5">
    <location>
        <begin position="52"/>
        <end position="194"/>
    </location>
</feature>
<dbReference type="InterPro" id="IPR017937">
    <property type="entry name" value="Thioredoxin_CS"/>
</dbReference>
<evidence type="ECO:0000256" key="3">
    <source>
        <dbReference type="ARBA" id="ARBA00023157"/>
    </source>
</evidence>
<reference evidence="6" key="1">
    <citation type="submission" date="2020-05" db="EMBL/GenBank/DDBJ databases">
        <authorList>
            <person name="Chiriac C."/>
            <person name="Salcher M."/>
            <person name="Ghai R."/>
            <person name="Kavagutti S V."/>
        </authorList>
    </citation>
    <scope>NUCLEOTIDE SEQUENCE</scope>
</reference>
<dbReference type="Gene3D" id="3.40.30.10">
    <property type="entry name" value="Glutaredoxin"/>
    <property type="match status" value="1"/>
</dbReference>
<evidence type="ECO:0000256" key="1">
    <source>
        <dbReference type="ARBA" id="ARBA00004196"/>
    </source>
</evidence>
<keyword evidence="3" id="KW-1015">Disulfide bond</keyword>
<dbReference type="PANTHER" id="PTHR42852:SF6">
    <property type="entry name" value="THIOL:DISULFIDE INTERCHANGE PROTEIN DSBE"/>
    <property type="match status" value="1"/>
</dbReference>
<dbReference type="AlphaFoldDB" id="A0A6J6ZBV0"/>
<dbReference type="PANTHER" id="PTHR42852">
    <property type="entry name" value="THIOL:DISULFIDE INTERCHANGE PROTEIN DSBE"/>
    <property type="match status" value="1"/>
</dbReference>
<dbReference type="GO" id="GO:0030313">
    <property type="term" value="C:cell envelope"/>
    <property type="evidence" value="ECO:0007669"/>
    <property type="project" value="UniProtKB-SubCell"/>
</dbReference>
<evidence type="ECO:0000259" key="5">
    <source>
        <dbReference type="PROSITE" id="PS51352"/>
    </source>
</evidence>
<dbReference type="EMBL" id="CAFABK010000001">
    <property type="protein sequence ID" value="CAB4819291.1"/>
    <property type="molecule type" value="Genomic_DNA"/>
</dbReference>
<dbReference type="GO" id="GO:0016209">
    <property type="term" value="F:antioxidant activity"/>
    <property type="evidence" value="ECO:0007669"/>
    <property type="project" value="InterPro"/>
</dbReference>
<evidence type="ECO:0000256" key="4">
    <source>
        <dbReference type="ARBA" id="ARBA00023284"/>
    </source>
</evidence>
<evidence type="ECO:0000256" key="2">
    <source>
        <dbReference type="ARBA" id="ARBA00022748"/>
    </source>
</evidence>
<dbReference type="InterPro" id="IPR036249">
    <property type="entry name" value="Thioredoxin-like_sf"/>
</dbReference>
<dbReference type="CDD" id="cd02966">
    <property type="entry name" value="TlpA_like_family"/>
    <property type="match status" value="1"/>
</dbReference>
<name>A0A6J6ZBV0_9ZZZZ</name>
<evidence type="ECO:0000313" key="6">
    <source>
        <dbReference type="EMBL" id="CAB4819291.1"/>
    </source>
</evidence>
<dbReference type="PROSITE" id="PS51257">
    <property type="entry name" value="PROKAR_LIPOPROTEIN"/>
    <property type="match status" value="1"/>
</dbReference>
<proteinExistence type="predicted"/>
<gene>
    <name evidence="6" type="ORF">UFOPK3204_00050</name>
</gene>
<dbReference type="GO" id="GO:0016491">
    <property type="term" value="F:oxidoreductase activity"/>
    <property type="evidence" value="ECO:0007669"/>
    <property type="project" value="InterPro"/>
</dbReference>
<dbReference type="InterPro" id="IPR000866">
    <property type="entry name" value="AhpC/TSA"/>
</dbReference>
<dbReference type="InterPro" id="IPR050553">
    <property type="entry name" value="Thioredoxin_ResA/DsbE_sf"/>
</dbReference>
<dbReference type="GO" id="GO:0017004">
    <property type="term" value="P:cytochrome complex assembly"/>
    <property type="evidence" value="ECO:0007669"/>
    <property type="project" value="UniProtKB-KW"/>
</dbReference>
<protein>
    <submittedName>
        <fullName evidence="6">Unannotated protein</fullName>
    </submittedName>
</protein>
<sequence length="197" mass="20771">MMHRSILRLVLPLIAGSTLFLITACGSGEPASPAGVDAGFVAGDGSIVVLPVAGRQPAPALIGPTLEGGTFDLGMVKGQVVVLNVWASWCAPCRAEAPALEAAWLKFAGKDVQFIGLNTRDSPKSAEAFVNRFKVTYPSLIDTDGQLQLLFRDTLPPQAIPSTLIIDRQGRVAARALGTVSESSLRALIEPLLEEQP</sequence>
<dbReference type="PROSITE" id="PS51352">
    <property type="entry name" value="THIOREDOXIN_2"/>
    <property type="match status" value="1"/>
</dbReference>
<accession>A0A6J6ZBV0</accession>
<comment type="subcellular location">
    <subcellularLocation>
        <location evidence="1">Cell envelope</location>
    </subcellularLocation>
</comment>